<evidence type="ECO:0000313" key="2">
    <source>
        <dbReference type="EMBL" id="KAF2087312.1"/>
    </source>
</evidence>
<dbReference type="AlphaFoldDB" id="A0A9P4HVP2"/>
<feature type="region of interest" description="Disordered" evidence="1">
    <location>
        <begin position="114"/>
        <end position="154"/>
    </location>
</feature>
<protein>
    <submittedName>
        <fullName evidence="2">Uncharacterized protein</fullName>
    </submittedName>
</protein>
<keyword evidence="3" id="KW-1185">Reference proteome</keyword>
<evidence type="ECO:0000256" key="1">
    <source>
        <dbReference type="SAM" id="MobiDB-lite"/>
    </source>
</evidence>
<name>A0A9P4HVP2_9PEZI</name>
<feature type="compositionally biased region" description="Basic residues" evidence="1">
    <location>
        <begin position="144"/>
        <end position="154"/>
    </location>
</feature>
<dbReference type="EMBL" id="ML978720">
    <property type="protein sequence ID" value="KAF2087312.1"/>
    <property type="molecule type" value="Genomic_DNA"/>
</dbReference>
<gene>
    <name evidence="2" type="ORF">K490DRAFT_56931</name>
</gene>
<organism evidence="2 3">
    <name type="scientific">Saccharata proteae CBS 121410</name>
    <dbReference type="NCBI Taxonomy" id="1314787"/>
    <lineage>
        <taxon>Eukaryota</taxon>
        <taxon>Fungi</taxon>
        <taxon>Dikarya</taxon>
        <taxon>Ascomycota</taxon>
        <taxon>Pezizomycotina</taxon>
        <taxon>Dothideomycetes</taxon>
        <taxon>Dothideomycetes incertae sedis</taxon>
        <taxon>Botryosphaeriales</taxon>
        <taxon>Saccharataceae</taxon>
        <taxon>Saccharata</taxon>
    </lineage>
</organism>
<feature type="region of interest" description="Disordered" evidence="1">
    <location>
        <begin position="15"/>
        <end position="44"/>
    </location>
</feature>
<sequence>MQLERITTHVPMHRKKPIPAPMARMPNSSHERIQTPVSKPDLTPRFWRSDVTVNRVVQERKHPSTASNSIGRAVEARDGSQRGRLMAFASLSTSWDDERLCHPTTWTVDLGIAPYDDNSQSTPSLHARPHSESMEMAISSTSKAHPKHPRLHPR</sequence>
<reference evidence="2" key="1">
    <citation type="journal article" date="2020" name="Stud. Mycol.">
        <title>101 Dothideomycetes genomes: a test case for predicting lifestyles and emergence of pathogens.</title>
        <authorList>
            <person name="Haridas S."/>
            <person name="Albert R."/>
            <person name="Binder M."/>
            <person name="Bloem J."/>
            <person name="Labutti K."/>
            <person name="Salamov A."/>
            <person name="Andreopoulos B."/>
            <person name="Baker S."/>
            <person name="Barry K."/>
            <person name="Bills G."/>
            <person name="Bluhm B."/>
            <person name="Cannon C."/>
            <person name="Castanera R."/>
            <person name="Culley D."/>
            <person name="Daum C."/>
            <person name="Ezra D."/>
            <person name="Gonzalez J."/>
            <person name="Henrissat B."/>
            <person name="Kuo A."/>
            <person name="Liang C."/>
            <person name="Lipzen A."/>
            <person name="Lutzoni F."/>
            <person name="Magnuson J."/>
            <person name="Mondo S."/>
            <person name="Nolan M."/>
            <person name="Ohm R."/>
            <person name="Pangilinan J."/>
            <person name="Park H.-J."/>
            <person name="Ramirez L."/>
            <person name="Alfaro M."/>
            <person name="Sun H."/>
            <person name="Tritt A."/>
            <person name="Yoshinaga Y."/>
            <person name="Zwiers L.-H."/>
            <person name="Turgeon B."/>
            <person name="Goodwin S."/>
            <person name="Spatafora J."/>
            <person name="Crous P."/>
            <person name="Grigoriev I."/>
        </authorList>
    </citation>
    <scope>NUCLEOTIDE SEQUENCE</scope>
    <source>
        <strain evidence="2">CBS 121410</strain>
    </source>
</reference>
<accession>A0A9P4HVP2</accession>
<dbReference type="Proteomes" id="UP000799776">
    <property type="component" value="Unassembled WGS sequence"/>
</dbReference>
<evidence type="ECO:0000313" key="3">
    <source>
        <dbReference type="Proteomes" id="UP000799776"/>
    </source>
</evidence>
<comment type="caution">
    <text evidence="2">The sequence shown here is derived from an EMBL/GenBank/DDBJ whole genome shotgun (WGS) entry which is preliminary data.</text>
</comment>
<proteinExistence type="predicted"/>
<feature type="region of interest" description="Disordered" evidence="1">
    <location>
        <begin position="59"/>
        <end position="79"/>
    </location>
</feature>